<reference evidence="3 4" key="1">
    <citation type="submission" date="2018-02" db="EMBL/GenBank/DDBJ databases">
        <title>Draft genome sequences of Elsinoe sp., causing black scab on jojoba.</title>
        <authorList>
            <person name="Stodart B."/>
            <person name="Jeffress S."/>
            <person name="Ash G."/>
            <person name="Arun Chinnappa K."/>
        </authorList>
    </citation>
    <scope>NUCLEOTIDE SEQUENCE [LARGE SCALE GENOMIC DNA]</scope>
    <source>
        <strain evidence="3 4">Hillstone_2</strain>
    </source>
</reference>
<dbReference type="InterPro" id="IPR049207">
    <property type="entry name" value="DUF4246_N"/>
</dbReference>
<proteinExistence type="predicted"/>
<feature type="domain" description="DUF4246" evidence="1">
    <location>
        <begin position="87"/>
        <end position="592"/>
    </location>
</feature>
<dbReference type="Proteomes" id="UP000308133">
    <property type="component" value="Unassembled WGS sequence"/>
</dbReference>
<evidence type="ECO:0000259" key="1">
    <source>
        <dbReference type="Pfam" id="PF14033"/>
    </source>
</evidence>
<dbReference type="EMBL" id="PTQR01000014">
    <property type="protein sequence ID" value="TKX26192.1"/>
    <property type="molecule type" value="Genomic_DNA"/>
</dbReference>
<gene>
    <name evidence="3" type="ORF">C1H76_1545</name>
</gene>
<name>A0A4V6DW21_9PEZI</name>
<protein>
    <submittedName>
        <fullName evidence="3">Uncharacterized protein</fullName>
    </submittedName>
</protein>
<dbReference type="Pfam" id="PF14033">
    <property type="entry name" value="DUF4246"/>
    <property type="match status" value="1"/>
</dbReference>
<evidence type="ECO:0000313" key="4">
    <source>
        <dbReference type="Proteomes" id="UP000308133"/>
    </source>
</evidence>
<evidence type="ECO:0000313" key="3">
    <source>
        <dbReference type="EMBL" id="TKX26192.1"/>
    </source>
</evidence>
<sequence length="657" mass="75287">MRNDEETAVEILGTSGLPLNVRVDGSLHTYGKYLGDLPSAVRLTAREMAMIRAMNRITEEPDWQQHVFNEDFMRMQRSRCEALISDQTWQWCIAELQDKASIFEKTGLILAVDAGYRVCKSPDRLAEELRTAMIEGVRALRDMSPVTSEAVATEAQNIIDPSLYPFIYERTPVLPEGEVVSFEHPCASCGKGHAISAPILDRIAASDHGSYHHSDQNAWSKRFQWLPCEVQFTEDHGTAVRITSYINNLNPKHHADLYKTIETLIAESINAFNQVLVRERQLSRPPRIRTYGYDYEPNPPAFAASLDKVTGEMDDRFQEAFAMTRRYLDIPDDRSIDSDDSLTPEMEDISGCTTGSQLKVRVIRKWKRLRCAAHPEPGISFTYEDWQAGRTSKAIVEKRDYWGNGKVLTPDPDHEYHELKLQDEFRQRGLQVIVRMSSIDLSPTKSRYPGEDWCVDGTPNEHIVATAVYCYDQHNITDAAMTFRQSASMDLMKYRYNGVEALDELSEVFDIPPNHDMEDTVPDHQVLGTVSSPQGRLLTWPNTIHTRLQPFELIDKSESGHRRCIILSLVDPHYRILSTQNVPPQQHGWWFEEAANIIGELPDKKLPRELIDRIDHFASDWPMGTQEAQEVRREFMAERAATQPWHCGVINFIDYWM</sequence>
<dbReference type="AlphaFoldDB" id="A0A4V6DW21"/>
<dbReference type="Pfam" id="PF21666">
    <property type="entry name" value="DUF4246_N"/>
    <property type="match status" value="1"/>
</dbReference>
<accession>A0A4V6DW21</accession>
<dbReference type="PANTHER" id="PTHR33119:SF1">
    <property type="entry name" value="FE2OG DIOXYGENASE DOMAIN-CONTAINING PROTEIN"/>
    <property type="match status" value="1"/>
</dbReference>
<evidence type="ECO:0000259" key="2">
    <source>
        <dbReference type="Pfam" id="PF21666"/>
    </source>
</evidence>
<feature type="domain" description="DUF4246" evidence="2">
    <location>
        <begin position="40"/>
        <end position="73"/>
    </location>
</feature>
<comment type="caution">
    <text evidence="3">The sequence shown here is derived from an EMBL/GenBank/DDBJ whole genome shotgun (WGS) entry which is preliminary data.</text>
</comment>
<dbReference type="PANTHER" id="PTHR33119">
    <property type="entry name" value="IFI3P"/>
    <property type="match status" value="1"/>
</dbReference>
<dbReference type="InterPro" id="IPR025340">
    <property type="entry name" value="DUF4246"/>
</dbReference>
<dbReference type="InterPro" id="IPR049192">
    <property type="entry name" value="DUF4246_C"/>
</dbReference>
<organism evidence="3 4">
    <name type="scientific">Elsinoe australis</name>
    <dbReference type="NCBI Taxonomy" id="40998"/>
    <lineage>
        <taxon>Eukaryota</taxon>
        <taxon>Fungi</taxon>
        <taxon>Dikarya</taxon>
        <taxon>Ascomycota</taxon>
        <taxon>Pezizomycotina</taxon>
        <taxon>Dothideomycetes</taxon>
        <taxon>Dothideomycetidae</taxon>
        <taxon>Myriangiales</taxon>
        <taxon>Elsinoaceae</taxon>
        <taxon>Elsinoe</taxon>
    </lineage>
</organism>